<dbReference type="CDD" id="cd00082">
    <property type="entry name" value="HisKA"/>
    <property type="match status" value="1"/>
</dbReference>
<evidence type="ECO:0000259" key="18">
    <source>
        <dbReference type="PROSITE" id="PS50109"/>
    </source>
</evidence>
<evidence type="ECO:0000256" key="14">
    <source>
        <dbReference type="PROSITE-ProRule" id="PRU00110"/>
    </source>
</evidence>
<name>A0A244CVK4_PSEDV</name>
<dbReference type="InterPro" id="IPR036097">
    <property type="entry name" value="HisK_dim/P_sf"/>
</dbReference>
<evidence type="ECO:0000256" key="17">
    <source>
        <dbReference type="SAM" id="Phobius"/>
    </source>
</evidence>
<dbReference type="InterPro" id="IPR036890">
    <property type="entry name" value="HATPase_C_sf"/>
</dbReference>
<evidence type="ECO:0000256" key="5">
    <source>
        <dbReference type="ARBA" id="ARBA00022519"/>
    </source>
</evidence>
<feature type="domain" description="Response regulatory" evidence="19">
    <location>
        <begin position="662"/>
        <end position="776"/>
    </location>
</feature>
<keyword evidence="9 21" id="KW-0418">Kinase</keyword>
<evidence type="ECO:0000259" key="20">
    <source>
        <dbReference type="PROSITE" id="PS50894"/>
    </source>
</evidence>
<evidence type="ECO:0000256" key="10">
    <source>
        <dbReference type="ARBA" id="ARBA00022840"/>
    </source>
</evidence>
<comment type="catalytic activity">
    <reaction evidence="1">
        <text>ATP + protein L-histidine = ADP + protein N-phospho-L-histidine.</text>
        <dbReference type="EC" id="2.7.13.3"/>
    </reaction>
</comment>
<keyword evidence="12" id="KW-0902">Two-component regulatory system</keyword>
<evidence type="ECO:0000256" key="8">
    <source>
        <dbReference type="ARBA" id="ARBA00022692"/>
    </source>
</evidence>
<dbReference type="InterPro" id="IPR003594">
    <property type="entry name" value="HATPase_dom"/>
</dbReference>
<dbReference type="CDD" id="cd16922">
    <property type="entry name" value="HATPase_EvgS-ArcB-TorS-like"/>
    <property type="match status" value="1"/>
</dbReference>
<evidence type="ECO:0000256" key="13">
    <source>
        <dbReference type="ARBA" id="ARBA00023136"/>
    </source>
</evidence>
<evidence type="ECO:0000313" key="21">
    <source>
        <dbReference type="EMBL" id="OUL59645.1"/>
    </source>
</evidence>
<dbReference type="GO" id="GO:0009927">
    <property type="term" value="F:histidine phosphotransfer kinase activity"/>
    <property type="evidence" value="ECO:0007669"/>
    <property type="project" value="TreeGrafter"/>
</dbReference>
<protein>
    <recommendedName>
        <fullName evidence="3">histidine kinase</fullName>
        <ecNumber evidence="3">2.7.13.3</ecNumber>
    </recommendedName>
</protein>
<keyword evidence="10" id="KW-0547">Nucleotide-binding</keyword>
<feature type="coiled-coil region" evidence="16">
    <location>
        <begin position="367"/>
        <end position="412"/>
    </location>
</feature>
<gene>
    <name evidence="21" type="ORF">B1199_05275</name>
</gene>
<keyword evidence="13 17" id="KW-0472">Membrane</keyword>
<dbReference type="SMART" id="SM00387">
    <property type="entry name" value="HATPase_c"/>
    <property type="match status" value="1"/>
</dbReference>
<accession>A0A244CVK4</accession>
<dbReference type="InterPro" id="IPR011623">
    <property type="entry name" value="7TMR_DISM_rcpt_extracell_dom1"/>
</dbReference>
<dbReference type="RefSeq" id="WP_086743035.1">
    <property type="nucleotide sequence ID" value="NZ_MWPV01000001.1"/>
</dbReference>
<keyword evidence="11 17" id="KW-1133">Transmembrane helix</keyword>
<dbReference type="SMART" id="SM00388">
    <property type="entry name" value="HisKA"/>
    <property type="match status" value="1"/>
</dbReference>
<sequence>MSFSSLVVHAEQNQMFELTNKTLHDNLLVKGKLYQADSTEFPEEFQDIEQWLIDKKPLEENSPFGGQYWFVVKLVNKTDYQDMVFYPYNTVMDSIKSHLYSPSYSQQVETGAKFQTEFDFHYGNRVFLAKDRPHYIVTLFTSEYFYTPAKLVMVPEEAFEKKVTRENAVLVLCLGFGLALGFYNFLIYLGSRDVTNLYYAFFTISWIFAWSFFFHIPKELFDIDNSSLHWVGFTLTPITNILFYNHFLKLRETAPTRAKVSLFIGWGAAAGLPLVMYSPGFGFLWASLVTGVAMMFGFYVGIRSWLSGFKPAKYFIMAYLAMFLPNMFANMTNLGVLPPIDMNLYLLGLIGTTLDALLLAFAVADKLRILNEENQELTKNLEVKVQNRTQMLEELTHELRDANEAKSRFLANMSHEIRTPMTSIIGYADGIILGDIEPRNHAKAVQVIAQNGNHVLGIINDILDMSKIEANKLEVEWIETDLFSTIANVESILGKQIRDKGLEFKVMYQFPLPDKIIIDPTRLRQILLNLTNNAMKFTEYGTISLIVRHEADKLRITVKDTGIGMTKEQASKLFAAFSQADSSMTRKYGGTGLGLNISKNLAHKLGGDITLSSEIGKGSEFTVTLTSRLASNARMINDMLDLIRLPDTGYQETALPDSLCGKVLLAEDHPDNRALVTRILERMGLEVTAVANGQEAVQATLDDEFDLILLDIQMPVMDGTQAISIILATGCTTPIIALTANAMDHEVQRYMKLGFSDHLAKPIDRSKFVQKISHYLQLDLDDDVELSSLELTKLKANFVKSLQDSIHSIELQMRAKAWQELGLNAHAIKGAAGMFGFDSISASADKLEQEVHKKIEADIVSCTEQLLSEIKLVFKNEH</sequence>
<dbReference type="PROSITE" id="PS50894">
    <property type="entry name" value="HPT"/>
    <property type="match status" value="1"/>
</dbReference>
<dbReference type="PRINTS" id="PR00344">
    <property type="entry name" value="BCTRLSENSOR"/>
</dbReference>
<evidence type="ECO:0000256" key="1">
    <source>
        <dbReference type="ARBA" id="ARBA00000085"/>
    </source>
</evidence>
<dbReference type="InterPro" id="IPR004358">
    <property type="entry name" value="Sig_transdc_His_kin-like_C"/>
</dbReference>
<dbReference type="PANTHER" id="PTHR43047:SF72">
    <property type="entry name" value="OSMOSENSING HISTIDINE PROTEIN KINASE SLN1"/>
    <property type="match status" value="1"/>
</dbReference>
<feature type="modified residue" description="4-aspartylphosphate" evidence="15">
    <location>
        <position position="711"/>
    </location>
</feature>
<keyword evidence="16" id="KW-0175">Coiled coil</keyword>
<feature type="modified residue" description="Phosphohistidine" evidence="14">
    <location>
        <position position="826"/>
    </location>
</feature>
<dbReference type="AlphaFoldDB" id="A0A244CVK4"/>
<keyword evidence="22" id="KW-1185">Reference proteome</keyword>
<evidence type="ECO:0000256" key="16">
    <source>
        <dbReference type="SAM" id="Coils"/>
    </source>
</evidence>
<dbReference type="PANTHER" id="PTHR43047">
    <property type="entry name" value="TWO-COMPONENT HISTIDINE PROTEIN KINASE"/>
    <property type="match status" value="1"/>
</dbReference>
<comment type="caution">
    <text evidence="21">The sequence shown here is derived from an EMBL/GenBank/DDBJ whole genome shotgun (WGS) entry which is preliminary data.</text>
</comment>
<keyword evidence="4" id="KW-1003">Cell membrane</keyword>
<dbReference type="CDD" id="cd17546">
    <property type="entry name" value="REC_hyHK_CKI1_RcsC-like"/>
    <property type="match status" value="1"/>
</dbReference>
<evidence type="ECO:0000256" key="12">
    <source>
        <dbReference type="ARBA" id="ARBA00023012"/>
    </source>
</evidence>
<evidence type="ECO:0000313" key="22">
    <source>
        <dbReference type="Proteomes" id="UP000194841"/>
    </source>
</evidence>
<dbReference type="SUPFAM" id="SSF55874">
    <property type="entry name" value="ATPase domain of HSP90 chaperone/DNA topoisomerase II/histidine kinase"/>
    <property type="match status" value="1"/>
</dbReference>
<evidence type="ECO:0000256" key="15">
    <source>
        <dbReference type="PROSITE-ProRule" id="PRU00169"/>
    </source>
</evidence>
<keyword evidence="10" id="KW-0067">ATP-binding</keyword>
<comment type="subcellular location">
    <subcellularLocation>
        <location evidence="2">Cell inner membrane</location>
        <topology evidence="2">Multi-pass membrane protein</topology>
    </subcellularLocation>
</comment>
<feature type="transmembrane region" description="Helical" evidence="17">
    <location>
        <begin position="283"/>
        <end position="302"/>
    </location>
</feature>
<dbReference type="Gene3D" id="3.30.565.10">
    <property type="entry name" value="Histidine kinase-like ATPase, C-terminal domain"/>
    <property type="match status" value="1"/>
</dbReference>
<dbReference type="InterPro" id="IPR011006">
    <property type="entry name" value="CheY-like_superfamily"/>
</dbReference>
<dbReference type="InterPro" id="IPR008207">
    <property type="entry name" value="Sig_transdc_His_kin_Hpt_dom"/>
</dbReference>
<dbReference type="PROSITE" id="PS50109">
    <property type="entry name" value="HIS_KIN"/>
    <property type="match status" value="1"/>
</dbReference>
<keyword evidence="5" id="KW-0997">Cell inner membrane</keyword>
<dbReference type="FunFam" id="3.30.565.10:FF:000010">
    <property type="entry name" value="Sensor histidine kinase RcsC"/>
    <property type="match status" value="1"/>
</dbReference>
<evidence type="ECO:0000256" key="11">
    <source>
        <dbReference type="ARBA" id="ARBA00022989"/>
    </source>
</evidence>
<dbReference type="SUPFAM" id="SSF47226">
    <property type="entry name" value="Histidine-containing phosphotransfer domain, HPT domain"/>
    <property type="match status" value="1"/>
</dbReference>
<reference evidence="21 22" key="1">
    <citation type="submission" date="2017-02" db="EMBL/GenBank/DDBJ databases">
        <title>Pseudoalteromonas ulvae TC14 Genome.</title>
        <authorList>
            <person name="Molmeret M."/>
        </authorList>
    </citation>
    <scope>NUCLEOTIDE SEQUENCE [LARGE SCALE GENOMIC DNA]</scope>
    <source>
        <strain evidence="21">TC14</strain>
    </source>
</reference>
<dbReference type="PROSITE" id="PS50110">
    <property type="entry name" value="RESPONSE_REGULATORY"/>
    <property type="match status" value="1"/>
</dbReference>
<dbReference type="OrthoDB" id="9810730at2"/>
<evidence type="ECO:0000256" key="2">
    <source>
        <dbReference type="ARBA" id="ARBA00004429"/>
    </source>
</evidence>
<organism evidence="21 22">
    <name type="scientific">Pseudoalteromonas ulvae</name>
    <dbReference type="NCBI Taxonomy" id="107327"/>
    <lineage>
        <taxon>Bacteria</taxon>
        <taxon>Pseudomonadati</taxon>
        <taxon>Pseudomonadota</taxon>
        <taxon>Gammaproteobacteria</taxon>
        <taxon>Alteromonadales</taxon>
        <taxon>Pseudoalteromonadaceae</taxon>
        <taxon>Pseudoalteromonas</taxon>
    </lineage>
</organism>
<keyword evidence="8 17" id="KW-0812">Transmembrane</keyword>
<evidence type="ECO:0000256" key="3">
    <source>
        <dbReference type="ARBA" id="ARBA00012438"/>
    </source>
</evidence>
<dbReference type="SUPFAM" id="SSF52172">
    <property type="entry name" value="CheY-like"/>
    <property type="match status" value="1"/>
</dbReference>
<dbReference type="Gene3D" id="1.20.120.160">
    <property type="entry name" value="HPT domain"/>
    <property type="match status" value="1"/>
</dbReference>
<dbReference type="GO" id="GO:0000155">
    <property type="term" value="F:phosphorelay sensor kinase activity"/>
    <property type="evidence" value="ECO:0007669"/>
    <property type="project" value="InterPro"/>
</dbReference>
<dbReference type="GO" id="GO:0005886">
    <property type="term" value="C:plasma membrane"/>
    <property type="evidence" value="ECO:0007669"/>
    <property type="project" value="UniProtKB-SubCell"/>
</dbReference>
<evidence type="ECO:0000259" key="19">
    <source>
        <dbReference type="PROSITE" id="PS50110"/>
    </source>
</evidence>
<feature type="domain" description="HPt" evidence="20">
    <location>
        <begin position="787"/>
        <end position="877"/>
    </location>
</feature>
<feature type="transmembrane region" description="Helical" evidence="17">
    <location>
        <begin position="197"/>
        <end position="216"/>
    </location>
</feature>
<dbReference type="InterPro" id="IPR003661">
    <property type="entry name" value="HisK_dim/P_dom"/>
</dbReference>
<evidence type="ECO:0000256" key="4">
    <source>
        <dbReference type="ARBA" id="ARBA00022475"/>
    </source>
</evidence>
<dbReference type="CDD" id="cd00088">
    <property type="entry name" value="HPT"/>
    <property type="match status" value="1"/>
</dbReference>
<dbReference type="InterPro" id="IPR005467">
    <property type="entry name" value="His_kinase_dom"/>
</dbReference>
<dbReference type="Pfam" id="PF00072">
    <property type="entry name" value="Response_reg"/>
    <property type="match status" value="1"/>
</dbReference>
<feature type="transmembrane region" description="Helical" evidence="17">
    <location>
        <begin position="260"/>
        <end position="277"/>
    </location>
</feature>
<feature type="transmembrane region" description="Helical" evidence="17">
    <location>
        <begin position="228"/>
        <end position="248"/>
    </location>
</feature>
<feature type="transmembrane region" description="Helical" evidence="17">
    <location>
        <begin position="168"/>
        <end position="190"/>
    </location>
</feature>
<evidence type="ECO:0000256" key="6">
    <source>
        <dbReference type="ARBA" id="ARBA00022553"/>
    </source>
</evidence>
<feature type="domain" description="Histidine kinase" evidence="18">
    <location>
        <begin position="412"/>
        <end position="629"/>
    </location>
</feature>
<evidence type="ECO:0000256" key="7">
    <source>
        <dbReference type="ARBA" id="ARBA00022679"/>
    </source>
</evidence>
<dbReference type="EMBL" id="MWPV01000001">
    <property type="protein sequence ID" value="OUL59645.1"/>
    <property type="molecule type" value="Genomic_DNA"/>
</dbReference>
<dbReference type="EC" id="2.7.13.3" evidence="3"/>
<dbReference type="SUPFAM" id="SSF47384">
    <property type="entry name" value="Homodimeric domain of signal transducing histidine kinase"/>
    <property type="match status" value="1"/>
</dbReference>
<dbReference type="Pfam" id="PF00512">
    <property type="entry name" value="HisKA"/>
    <property type="match status" value="1"/>
</dbReference>
<dbReference type="Gene3D" id="1.10.287.130">
    <property type="match status" value="1"/>
</dbReference>
<dbReference type="InterPro" id="IPR036641">
    <property type="entry name" value="HPT_dom_sf"/>
</dbReference>
<dbReference type="Gene3D" id="3.40.50.2300">
    <property type="match status" value="1"/>
</dbReference>
<dbReference type="InterPro" id="IPR001789">
    <property type="entry name" value="Sig_transdc_resp-reg_receiver"/>
</dbReference>
<keyword evidence="7" id="KW-0808">Transferase</keyword>
<evidence type="ECO:0000256" key="9">
    <source>
        <dbReference type="ARBA" id="ARBA00022777"/>
    </source>
</evidence>
<dbReference type="Pfam" id="PF01627">
    <property type="entry name" value="Hpt"/>
    <property type="match status" value="1"/>
</dbReference>
<dbReference type="SMART" id="SM00448">
    <property type="entry name" value="REC"/>
    <property type="match status" value="1"/>
</dbReference>
<dbReference type="Pfam" id="PF07695">
    <property type="entry name" value="7TMR-DISM_7TM"/>
    <property type="match status" value="1"/>
</dbReference>
<feature type="transmembrane region" description="Helical" evidence="17">
    <location>
        <begin position="314"/>
        <end position="332"/>
    </location>
</feature>
<dbReference type="Pfam" id="PF02518">
    <property type="entry name" value="HATPase_c"/>
    <property type="match status" value="1"/>
</dbReference>
<dbReference type="Proteomes" id="UP000194841">
    <property type="component" value="Unassembled WGS sequence"/>
</dbReference>
<keyword evidence="6 15" id="KW-0597">Phosphoprotein</keyword>
<proteinExistence type="predicted"/>